<evidence type="ECO:0000259" key="2">
    <source>
        <dbReference type="SMART" id="SM00062"/>
    </source>
</evidence>
<dbReference type="Gene3D" id="3.40.190.10">
    <property type="entry name" value="Periplasmic binding protein-like II"/>
    <property type="match status" value="2"/>
</dbReference>
<dbReference type="InterPro" id="IPR001638">
    <property type="entry name" value="Solute-binding_3/MltF_N"/>
</dbReference>
<accession>A0A7W4YXM6</accession>
<dbReference type="InterPro" id="IPR022448">
    <property type="entry name" value="Quinoprotein_dehydrogenase"/>
</dbReference>
<dbReference type="SUPFAM" id="SSF53850">
    <property type="entry name" value="Periplasmic binding protein-like II"/>
    <property type="match status" value="1"/>
</dbReference>
<evidence type="ECO:0000313" key="3">
    <source>
        <dbReference type="EMBL" id="MBB3019178.1"/>
    </source>
</evidence>
<keyword evidence="1" id="KW-0732">Signal</keyword>
<dbReference type="Pfam" id="PF00497">
    <property type="entry name" value="SBP_bac_3"/>
    <property type="match status" value="1"/>
</dbReference>
<proteinExistence type="predicted"/>
<evidence type="ECO:0000313" key="4">
    <source>
        <dbReference type="Proteomes" id="UP000532010"/>
    </source>
</evidence>
<name>A0A7W4YXM6_9HYPH</name>
<sequence length="258" mass="28369">MVGGVQARELRVCADPNNLPFSNEAGEGFENKLVSLIAEELGAEVRYTWWAQRRGFLRNTLKAEVCDLVPGLPANLEGVRTTAPYYRSSYVFVTRADGPGVQSFNDPVLRQAKIGVHLIGDDGSNTPPAHALGRRGIVENVRGFMIYGDYSDPNPPARILDALAKREIDVAIVWGPLGGYFAQHESEPLKVTPVRPIFDGPQLPMVFDISMAVRKEDEALRQEIDAALIRRRADVDAILTAYHVPRLDGGLKQAGRVP</sequence>
<reference evidence="3 4" key="1">
    <citation type="submission" date="2020-08" db="EMBL/GenBank/DDBJ databases">
        <title>The Agave Microbiome: Exploring the role of microbial communities in plant adaptations to desert environments.</title>
        <authorList>
            <person name="Partida-Martinez L.P."/>
        </authorList>
    </citation>
    <scope>NUCLEOTIDE SEQUENCE [LARGE SCALE GENOMIC DNA]</scope>
    <source>
        <strain evidence="3 4">AT3.9</strain>
    </source>
</reference>
<dbReference type="AlphaFoldDB" id="A0A7W4YXM6"/>
<evidence type="ECO:0000256" key="1">
    <source>
        <dbReference type="ARBA" id="ARBA00022729"/>
    </source>
</evidence>
<feature type="domain" description="Solute-binding protein family 3/N-terminal" evidence="2">
    <location>
        <begin position="9"/>
        <end position="246"/>
    </location>
</feature>
<dbReference type="NCBIfam" id="TIGR03871">
    <property type="entry name" value="ABC_peri_MoxJ_2"/>
    <property type="match status" value="1"/>
</dbReference>
<protein>
    <submittedName>
        <fullName evidence="3">MxaJ protein</fullName>
    </submittedName>
</protein>
<dbReference type="SMART" id="SM00062">
    <property type="entry name" value="PBPb"/>
    <property type="match status" value="1"/>
</dbReference>
<comment type="caution">
    <text evidence="3">The sequence shown here is derived from an EMBL/GenBank/DDBJ whole genome shotgun (WGS) entry which is preliminary data.</text>
</comment>
<organism evidence="3 4">
    <name type="scientific">Microvirga lupini</name>
    <dbReference type="NCBI Taxonomy" id="420324"/>
    <lineage>
        <taxon>Bacteria</taxon>
        <taxon>Pseudomonadati</taxon>
        <taxon>Pseudomonadota</taxon>
        <taxon>Alphaproteobacteria</taxon>
        <taxon>Hyphomicrobiales</taxon>
        <taxon>Methylobacteriaceae</taxon>
        <taxon>Microvirga</taxon>
    </lineage>
</organism>
<dbReference type="PANTHER" id="PTHR35936">
    <property type="entry name" value="MEMBRANE-BOUND LYTIC MUREIN TRANSGLYCOSYLASE F"/>
    <property type="match status" value="1"/>
</dbReference>
<keyword evidence="4" id="KW-1185">Reference proteome</keyword>
<dbReference type="Proteomes" id="UP000532010">
    <property type="component" value="Unassembled WGS sequence"/>
</dbReference>
<dbReference type="EMBL" id="JACHWB010000002">
    <property type="protein sequence ID" value="MBB3019178.1"/>
    <property type="molecule type" value="Genomic_DNA"/>
</dbReference>
<dbReference type="PANTHER" id="PTHR35936:SF17">
    <property type="entry name" value="ARGININE-BINDING EXTRACELLULAR PROTEIN ARTP"/>
    <property type="match status" value="1"/>
</dbReference>
<gene>
    <name evidence="3" type="ORF">FHR70_002232</name>
</gene>